<dbReference type="Proteomes" id="UP000789920">
    <property type="component" value="Unassembled WGS sequence"/>
</dbReference>
<protein>
    <submittedName>
        <fullName evidence="1">24058_t:CDS:1</fullName>
    </submittedName>
</protein>
<comment type="caution">
    <text evidence="1">The sequence shown here is derived from an EMBL/GenBank/DDBJ whole genome shotgun (WGS) entry which is preliminary data.</text>
</comment>
<sequence>PIASDIHKELSRWYDIVVNNAAKNKNELAILKAFQSADAIIPTLSTKLTNFPKDKLTSKLLNFKNLSEPINPLSAELRNISGSRKLNSQSIPDCHYNLSTASLSKKARTFDFGG</sequence>
<evidence type="ECO:0000313" key="2">
    <source>
        <dbReference type="Proteomes" id="UP000789920"/>
    </source>
</evidence>
<reference evidence="1" key="1">
    <citation type="submission" date="2021-06" db="EMBL/GenBank/DDBJ databases">
        <authorList>
            <person name="Kallberg Y."/>
            <person name="Tangrot J."/>
            <person name="Rosling A."/>
        </authorList>
    </citation>
    <scope>NUCLEOTIDE SEQUENCE</scope>
    <source>
        <strain evidence="1">MA461A</strain>
    </source>
</reference>
<evidence type="ECO:0000313" key="1">
    <source>
        <dbReference type="EMBL" id="CAG8525910.1"/>
    </source>
</evidence>
<dbReference type="EMBL" id="CAJVQC010003380">
    <property type="protein sequence ID" value="CAG8525910.1"/>
    <property type="molecule type" value="Genomic_DNA"/>
</dbReference>
<feature type="non-terminal residue" evidence="1">
    <location>
        <position position="1"/>
    </location>
</feature>
<keyword evidence="2" id="KW-1185">Reference proteome</keyword>
<name>A0ACA9LH58_9GLOM</name>
<organism evidence="1 2">
    <name type="scientific">Racocetra persica</name>
    <dbReference type="NCBI Taxonomy" id="160502"/>
    <lineage>
        <taxon>Eukaryota</taxon>
        <taxon>Fungi</taxon>
        <taxon>Fungi incertae sedis</taxon>
        <taxon>Mucoromycota</taxon>
        <taxon>Glomeromycotina</taxon>
        <taxon>Glomeromycetes</taxon>
        <taxon>Diversisporales</taxon>
        <taxon>Gigasporaceae</taxon>
        <taxon>Racocetra</taxon>
    </lineage>
</organism>
<accession>A0ACA9LH58</accession>
<gene>
    <name evidence="1" type="ORF">RPERSI_LOCUS2918</name>
</gene>
<proteinExistence type="predicted"/>